<dbReference type="Gene3D" id="1.20.1250.20">
    <property type="entry name" value="MFS general substrate transporter like domains"/>
    <property type="match status" value="1"/>
</dbReference>
<evidence type="ECO:0000256" key="6">
    <source>
        <dbReference type="SAM" id="Phobius"/>
    </source>
</evidence>
<feature type="transmembrane region" description="Helical" evidence="6">
    <location>
        <begin position="114"/>
        <end position="132"/>
    </location>
</feature>
<comment type="caution">
    <text evidence="8">The sequence shown here is derived from an EMBL/GenBank/DDBJ whole genome shotgun (WGS) entry which is preliminary data.</text>
</comment>
<evidence type="ECO:0000256" key="1">
    <source>
        <dbReference type="ARBA" id="ARBA00004127"/>
    </source>
</evidence>
<keyword evidence="4 6" id="KW-1133">Transmembrane helix</keyword>
<keyword evidence="9" id="KW-1185">Reference proteome</keyword>
<dbReference type="PROSITE" id="PS50850">
    <property type="entry name" value="MFS"/>
    <property type="match status" value="1"/>
</dbReference>
<feature type="transmembrane region" description="Helical" evidence="6">
    <location>
        <begin position="301"/>
        <end position="318"/>
    </location>
</feature>
<dbReference type="PANTHER" id="PTHR23519">
    <property type="entry name" value="AUTOPHAGY-RELATED PROTEIN 22"/>
    <property type="match status" value="1"/>
</dbReference>
<keyword evidence="2" id="KW-0813">Transport</keyword>
<name>A0A2S9KFH8_9BURK</name>
<dbReference type="GO" id="GO:0022857">
    <property type="term" value="F:transmembrane transporter activity"/>
    <property type="evidence" value="ECO:0007669"/>
    <property type="project" value="InterPro"/>
</dbReference>
<evidence type="ECO:0000256" key="4">
    <source>
        <dbReference type="ARBA" id="ARBA00022989"/>
    </source>
</evidence>
<feature type="transmembrane region" description="Helical" evidence="6">
    <location>
        <begin position="174"/>
        <end position="197"/>
    </location>
</feature>
<gene>
    <name evidence="8" type="ORF">C6P61_07550</name>
</gene>
<dbReference type="PANTHER" id="PTHR23519:SF1">
    <property type="entry name" value="AUTOPHAGY-RELATED PROTEIN 22"/>
    <property type="match status" value="1"/>
</dbReference>
<feature type="transmembrane region" description="Helical" evidence="6">
    <location>
        <begin position="388"/>
        <end position="414"/>
    </location>
</feature>
<feature type="transmembrane region" description="Helical" evidence="6">
    <location>
        <begin position="354"/>
        <end position="376"/>
    </location>
</feature>
<feature type="domain" description="Major facilitator superfamily (MFS) profile" evidence="7">
    <location>
        <begin position="251"/>
        <end position="451"/>
    </location>
</feature>
<dbReference type="InterPro" id="IPR024671">
    <property type="entry name" value="Atg22-like"/>
</dbReference>
<dbReference type="RefSeq" id="WP_105729322.1">
    <property type="nucleotide sequence ID" value="NZ_PVLR01000018.1"/>
</dbReference>
<proteinExistence type="predicted"/>
<feature type="transmembrane region" description="Helical" evidence="6">
    <location>
        <begin position="420"/>
        <end position="439"/>
    </location>
</feature>
<feature type="transmembrane region" description="Helical" evidence="6">
    <location>
        <begin position="330"/>
        <end position="348"/>
    </location>
</feature>
<feature type="transmembrane region" description="Helical" evidence="6">
    <location>
        <begin position="209"/>
        <end position="233"/>
    </location>
</feature>
<keyword evidence="3 6" id="KW-0812">Transmembrane</keyword>
<evidence type="ECO:0000313" key="8">
    <source>
        <dbReference type="EMBL" id="PRD69167.1"/>
    </source>
</evidence>
<sequence>MSDLHRPDIPPSSAAATAATATATRQAASTGPLRPGVRKREAWAWAMYDFANSGYTTVVITAVFNAYFVSVVAGGAPWATFAWTAALSLSYALILLSAPLLGAWADTHAGKKRLLAWTTLGCVLGTVGLALAGPGAVALALAFVVLSNFCFGSGENLIAAFLPELAEPDSLGQVSGWGWGLGYVGGLVSLGACLGYITWAQANGQGAAHFVPICMLITAALFALASLPTFLLLRERATPQPQSTESAWSRVLATLRQAGRYRDMRRFMLCIVFYQAGIQAVIALAAIYAEQAMGFSTADTIQLIFLVNITAALGALAFGRWQDRIGHVRAIALTLVGWIVMVLLAWSAQGPTPFWIAANIAGLCLGASQSAARALVGYLAPESRHGEFFGLWGLAVKLSSILGPLTYGAVSWLSGGDHRLAILATGSYFVIGLALLAGVNAERGRRAALGG</sequence>
<dbReference type="InterPro" id="IPR020846">
    <property type="entry name" value="MFS_dom"/>
</dbReference>
<feature type="transmembrane region" description="Helical" evidence="6">
    <location>
        <begin position="267"/>
        <end position="289"/>
    </location>
</feature>
<evidence type="ECO:0000256" key="2">
    <source>
        <dbReference type="ARBA" id="ARBA00022448"/>
    </source>
</evidence>
<evidence type="ECO:0000259" key="7">
    <source>
        <dbReference type="PROSITE" id="PS50850"/>
    </source>
</evidence>
<dbReference type="InterPro" id="IPR050495">
    <property type="entry name" value="ATG22/LtaA_families"/>
</dbReference>
<reference evidence="8 9" key="1">
    <citation type="submission" date="2018-03" db="EMBL/GenBank/DDBJ databases">
        <title>Comparative genomics illustrates the genes involved in a hyperalkaliphilic mechanisms of Serpentinomonas isolated from highly-alkaline calcium-rich serpentinized springs.</title>
        <authorList>
            <person name="Suzuki S."/>
            <person name="Ishii S."/>
            <person name="Walworth N."/>
            <person name="Bird L."/>
            <person name="Kuenen J.G."/>
            <person name="Nealson K.H."/>
        </authorList>
    </citation>
    <scope>NUCLEOTIDE SEQUENCE [LARGE SCALE GENOMIC DNA]</scope>
    <source>
        <strain evidence="8 9">83</strain>
    </source>
</reference>
<evidence type="ECO:0000256" key="3">
    <source>
        <dbReference type="ARBA" id="ARBA00022692"/>
    </source>
</evidence>
<accession>A0A2S9KFH8</accession>
<dbReference type="AlphaFoldDB" id="A0A2S9KFH8"/>
<dbReference type="SUPFAM" id="SSF103473">
    <property type="entry name" value="MFS general substrate transporter"/>
    <property type="match status" value="1"/>
</dbReference>
<evidence type="ECO:0000313" key="9">
    <source>
        <dbReference type="Proteomes" id="UP000238326"/>
    </source>
</evidence>
<keyword evidence="5 6" id="KW-0472">Membrane</keyword>
<feature type="transmembrane region" description="Helical" evidence="6">
    <location>
        <begin position="81"/>
        <end position="102"/>
    </location>
</feature>
<protein>
    <submittedName>
        <fullName evidence="8">MFS transporter</fullName>
    </submittedName>
</protein>
<evidence type="ECO:0000256" key="5">
    <source>
        <dbReference type="ARBA" id="ARBA00023136"/>
    </source>
</evidence>
<comment type="subcellular location">
    <subcellularLocation>
        <location evidence="1">Endomembrane system</location>
        <topology evidence="1">Multi-pass membrane protein</topology>
    </subcellularLocation>
</comment>
<organism evidence="8 9">
    <name type="scientific">Malikia spinosa</name>
    <dbReference type="NCBI Taxonomy" id="86180"/>
    <lineage>
        <taxon>Bacteria</taxon>
        <taxon>Pseudomonadati</taxon>
        <taxon>Pseudomonadota</taxon>
        <taxon>Betaproteobacteria</taxon>
        <taxon>Burkholderiales</taxon>
        <taxon>Comamonadaceae</taxon>
        <taxon>Malikia</taxon>
    </lineage>
</organism>
<dbReference type="EMBL" id="PVLR01000018">
    <property type="protein sequence ID" value="PRD69167.1"/>
    <property type="molecule type" value="Genomic_DNA"/>
</dbReference>
<dbReference type="Proteomes" id="UP000238326">
    <property type="component" value="Unassembled WGS sequence"/>
</dbReference>
<dbReference type="Pfam" id="PF11700">
    <property type="entry name" value="ATG22"/>
    <property type="match status" value="1"/>
</dbReference>
<feature type="transmembrane region" description="Helical" evidence="6">
    <location>
        <begin position="42"/>
        <end position="69"/>
    </location>
</feature>
<dbReference type="OrthoDB" id="9768783at2"/>
<dbReference type="GO" id="GO:0012505">
    <property type="term" value="C:endomembrane system"/>
    <property type="evidence" value="ECO:0007669"/>
    <property type="project" value="UniProtKB-SubCell"/>
</dbReference>
<dbReference type="InterPro" id="IPR036259">
    <property type="entry name" value="MFS_trans_sf"/>
</dbReference>